<gene>
    <name evidence="2" type="ORF">J3D65DRAFT_617719</name>
</gene>
<dbReference type="EMBL" id="JBBPEH010000003">
    <property type="protein sequence ID" value="KAK7541175.1"/>
    <property type="molecule type" value="Genomic_DNA"/>
</dbReference>
<dbReference type="PROSITE" id="PS51257">
    <property type="entry name" value="PROKAR_LIPOPROTEIN"/>
    <property type="match status" value="1"/>
</dbReference>
<keyword evidence="3" id="KW-1185">Reference proteome</keyword>
<accession>A0ABR1M128</accession>
<dbReference type="RefSeq" id="XP_066658106.1">
    <property type="nucleotide sequence ID" value="XM_066799579.1"/>
</dbReference>
<reference evidence="2 3" key="1">
    <citation type="submission" date="2024-04" db="EMBL/GenBank/DDBJ databases">
        <title>Phyllosticta paracitricarpa is synonymous to the EU quarantine fungus P. citricarpa based on phylogenomic analyses.</title>
        <authorList>
            <consortium name="Lawrence Berkeley National Laboratory"/>
            <person name="Van ingen-buijs V.A."/>
            <person name="Van westerhoven A.C."/>
            <person name="Haridas S."/>
            <person name="Skiadas P."/>
            <person name="Martin F."/>
            <person name="Groenewald J.Z."/>
            <person name="Crous P.W."/>
            <person name="Seidl M.F."/>
        </authorList>
    </citation>
    <scope>NUCLEOTIDE SEQUENCE [LARGE SCALE GENOMIC DNA]</scope>
    <source>
        <strain evidence="2 3">CPC 17464</strain>
    </source>
</reference>
<protein>
    <submittedName>
        <fullName evidence="2">Uncharacterized protein</fullName>
    </submittedName>
</protein>
<feature type="chain" id="PRO_5047521709" evidence="1">
    <location>
        <begin position="19"/>
        <end position="71"/>
    </location>
</feature>
<feature type="signal peptide" evidence="1">
    <location>
        <begin position="1"/>
        <end position="18"/>
    </location>
</feature>
<sequence>MRLFKCFAPATLASLASCAVISVNRDSHLSVILELANHTEIKATVTNNGPDSLNLFKKVERGTPCQGTRAY</sequence>
<name>A0ABR1M128_9PEZI</name>
<evidence type="ECO:0000256" key="1">
    <source>
        <dbReference type="SAM" id="SignalP"/>
    </source>
</evidence>
<proteinExistence type="predicted"/>
<keyword evidence="1" id="KW-0732">Signal</keyword>
<dbReference type="GeneID" id="92032485"/>
<evidence type="ECO:0000313" key="2">
    <source>
        <dbReference type="EMBL" id="KAK7541175.1"/>
    </source>
</evidence>
<evidence type="ECO:0000313" key="3">
    <source>
        <dbReference type="Proteomes" id="UP001360953"/>
    </source>
</evidence>
<comment type="caution">
    <text evidence="2">The sequence shown here is derived from an EMBL/GenBank/DDBJ whole genome shotgun (WGS) entry which is preliminary data.</text>
</comment>
<organism evidence="2 3">
    <name type="scientific">Phyllosticta citribraziliensis</name>
    <dbReference type="NCBI Taxonomy" id="989973"/>
    <lineage>
        <taxon>Eukaryota</taxon>
        <taxon>Fungi</taxon>
        <taxon>Dikarya</taxon>
        <taxon>Ascomycota</taxon>
        <taxon>Pezizomycotina</taxon>
        <taxon>Dothideomycetes</taxon>
        <taxon>Dothideomycetes incertae sedis</taxon>
        <taxon>Botryosphaeriales</taxon>
        <taxon>Phyllostictaceae</taxon>
        <taxon>Phyllosticta</taxon>
    </lineage>
</organism>
<dbReference type="Proteomes" id="UP001360953">
    <property type="component" value="Unassembled WGS sequence"/>
</dbReference>